<evidence type="ECO:0000313" key="2">
    <source>
        <dbReference type="EMBL" id="KAF3591027.1"/>
    </source>
</evidence>
<gene>
    <name evidence="2" type="ORF">DY000_02023880</name>
</gene>
<name>A0ABQ7E1R2_BRACR</name>
<proteinExistence type="predicted"/>
<organism evidence="2 3">
    <name type="scientific">Brassica cretica</name>
    <name type="common">Mustard</name>
    <dbReference type="NCBI Taxonomy" id="69181"/>
    <lineage>
        <taxon>Eukaryota</taxon>
        <taxon>Viridiplantae</taxon>
        <taxon>Streptophyta</taxon>
        <taxon>Embryophyta</taxon>
        <taxon>Tracheophyta</taxon>
        <taxon>Spermatophyta</taxon>
        <taxon>Magnoliopsida</taxon>
        <taxon>eudicotyledons</taxon>
        <taxon>Gunneridae</taxon>
        <taxon>Pentapetalae</taxon>
        <taxon>rosids</taxon>
        <taxon>malvids</taxon>
        <taxon>Brassicales</taxon>
        <taxon>Brassicaceae</taxon>
        <taxon>Brassiceae</taxon>
        <taxon>Brassica</taxon>
    </lineage>
</organism>
<evidence type="ECO:0008006" key="4">
    <source>
        <dbReference type="Google" id="ProtNLM"/>
    </source>
</evidence>
<comment type="caution">
    <text evidence="2">The sequence shown here is derived from an EMBL/GenBank/DDBJ whole genome shotgun (WGS) entry which is preliminary data.</text>
</comment>
<reference evidence="2 3" key="1">
    <citation type="journal article" date="2020" name="BMC Genomics">
        <title>Intraspecific diversification of the crop wild relative Brassica cretica Lam. using demographic model selection.</title>
        <authorList>
            <person name="Kioukis A."/>
            <person name="Michalopoulou V.A."/>
            <person name="Briers L."/>
            <person name="Pirintsos S."/>
            <person name="Studholme D.J."/>
            <person name="Pavlidis P."/>
            <person name="Sarris P.F."/>
        </authorList>
    </citation>
    <scope>NUCLEOTIDE SEQUENCE [LARGE SCALE GENOMIC DNA]</scope>
    <source>
        <strain evidence="3">cv. PFS-1207/04</strain>
    </source>
</reference>
<accession>A0ABQ7E1R2</accession>
<keyword evidence="3" id="KW-1185">Reference proteome</keyword>
<sequence>MPAKSIMKVAKSQTETRSSKSFRIVPHLILVVNRLSLNKMPPKVGKPAAKDPKKPKRPEEGTKENEESVKPVCEENNVGDPEAESWVRRS</sequence>
<evidence type="ECO:0000313" key="3">
    <source>
        <dbReference type="Proteomes" id="UP000266723"/>
    </source>
</evidence>
<feature type="region of interest" description="Disordered" evidence="1">
    <location>
        <begin position="1"/>
        <end position="22"/>
    </location>
</feature>
<feature type="compositionally biased region" description="Basic and acidic residues" evidence="1">
    <location>
        <begin position="48"/>
        <end position="73"/>
    </location>
</feature>
<feature type="region of interest" description="Disordered" evidence="1">
    <location>
        <begin position="36"/>
        <end position="90"/>
    </location>
</feature>
<dbReference type="EMBL" id="QGKV02000299">
    <property type="protein sequence ID" value="KAF3591027.1"/>
    <property type="molecule type" value="Genomic_DNA"/>
</dbReference>
<dbReference type="Proteomes" id="UP000266723">
    <property type="component" value="Unassembled WGS sequence"/>
</dbReference>
<protein>
    <recommendedName>
        <fullName evidence="4">High mobility group nucleosome-binding domain-containing protein 3</fullName>
    </recommendedName>
</protein>
<evidence type="ECO:0000256" key="1">
    <source>
        <dbReference type="SAM" id="MobiDB-lite"/>
    </source>
</evidence>
<feature type="compositionally biased region" description="Polar residues" evidence="1">
    <location>
        <begin position="11"/>
        <end position="21"/>
    </location>
</feature>